<evidence type="ECO:0000256" key="4">
    <source>
        <dbReference type="ARBA" id="ARBA00023002"/>
    </source>
</evidence>
<dbReference type="Pfam" id="PF01565">
    <property type="entry name" value="FAD_binding_4"/>
    <property type="match status" value="1"/>
</dbReference>
<dbReference type="SUPFAM" id="SSF55103">
    <property type="entry name" value="FAD-linked oxidases, C-terminal domain"/>
    <property type="match status" value="1"/>
</dbReference>
<dbReference type="InterPro" id="IPR036318">
    <property type="entry name" value="FAD-bd_PCMH-like_sf"/>
</dbReference>
<evidence type="ECO:0000259" key="5">
    <source>
        <dbReference type="PROSITE" id="PS51387"/>
    </source>
</evidence>
<protein>
    <submittedName>
        <fullName evidence="6">FAD-binding protein</fullName>
    </submittedName>
</protein>
<dbReference type="InterPro" id="IPR051914">
    <property type="entry name" value="FAD-linked_OxidoTrans_Type4"/>
</dbReference>
<evidence type="ECO:0000256" key="3">
    <source>
        <dbReference type="ARBA" id="ARBA00022827"/>
    </source>
</evidence>
<evidence type="ECO:0000313" key="7">
    <source>
        <dbReference type="Proteomes" id="UP000700706"/>
    </source>
</evidence>
<dbReference type="GO" id="GO:0071949">
    <property type="term" value="F:FAD binding"/>
    <property type="evidence" value="ECO:0007669"/>
    <property type="project" value="InterPro"/>
</dbReference>
<dbReference type="EMBL" id="JAEKLZ010000163">
    <property type="protein sequence ID" value="MBW8725220.1"/>
    <property type="molecule type" value="Genomic_DNA"/>
</dbReference>
<dbReference type="Gene3D" id="3.30.70.2740">
    <property type="match status" value="1"/>
</dbReference>
<dbReference type="Pfam" id="PF02913">
    <property type="entry name" value="FAD-oxidase_C"/>
    <property type="match status" value="1"/>
</dbReference>
<evidence type="ECO:0000313" key="6">
    <source>
        <dbReference type="EMBL" id="MBW8725220.1"/>
    </source>
</evidence>
<name>A0A952FL78_9PROT</name>
<dbReference type="InterPro" id="IPR016171">
    <property type="entry name" value="Vanillyl_alc_oxidase_C-sub2"/>
</dbReference>
<comment type="cofactor">
    <cofactor evidence="1">
        <name>FAD</name>
        <dbReference type="ChEBI" id="CHEBI:57692"/>
    </cofactor>
</comment>
<keyword evidence="4" id="KW-0560">Oxidoreductase</keyword>
<evidence type="ECO:0000256" key="2">
    <source>
        <dbReference type="ARBA" id="ARBA00022630"/>
    </source>
</evidence>
<dbReference type="PROSITE" id="PS51387">
    <property type="entry name" value="FAD_PCMH"/>
    <property type="match status" value="1"/>
</dbReference>
<proteinExistence type="predicted"/>
<dbReference type="InterPro" id="IPR006094">
    <property type="entry name" value="Oxid_FAD_bind_N"/>
</dbReference>
<dbReference type="InterPro" id="IPR016166">
    <property type="entry name" value="FAD-bd_PCMH"/>
</dbReference>
<accession>A0A952FL78</accession>
<feature type="domain" description="FAD-binding PCMH-type" evidence="5">
    <location>
        <begin position="48"/>
        <end position="226"/>
    </location>
</feature>
<gene>
    <name evidence="6" type="ORF">JF625_08720</name>
</gene>
<comment type="caution">
    <text evidence="6">The sequence shown here is derived from an EMBL/GenBank/DDBJ whole genome shotgun (WGS) entry which is preliminary data.</text>
</comment>
<dbReference type="GO" id="GO:0016491">
    <property type="term" value="F:oxidoreductase activity"/>
    <property type="evidence" value="ECO:0007669"/>
    <property type="project" value="UniProtKB-KW"/>
</dbReference>
<organism evidence="6 7">
    <name type="scientific">Inquilinus limosus</name>
    <dbReference type="NCBI Taxonomy" id="171674"/>
    <lineage>
        <taxon>Bacteria</taxon>
        <taxon>Pseudomonadati</taxon>
        <taxon>Pseudomonadota</taxon>
        <taxon>Alphaproteobacteria</taxon>
        <taxon>Rhodospirillales</taxon>
        <taxon>Rhodospirillaceae</taxon>
        <taxon>Inquilinus</taxon>
    </lineage>
</organism>
<keyword evidence="3" id="KW-0274">FAD</keyword>
<dbReference type="PANTHER" id="PTHR42934:SF1">
    <property type="entry name" value="GLYCOLATE OXIDASE SUBUNIT GLCD"/>
    <property type="match status" value="1"/>
</dbReference>
<dbReference type="InterPro" id="IPR016169">
    <property type="entry name" value="FAD-bd_PCMH_sub2"/>
</dbReference>
<dbReference type="InterPro" id="IPR004113">
    <property type="entry name" value="FAD-bd_oxidored_4_C"/>
</dbReference>
<evidence type="ECO:0000256" key="1">
    <source>
        <dbReference type="ARBA" id="ARBA00001974"/>
    </source>
</evidence>
<reference evidence="6" key="1">
    <citation type="submission" date="2020-06" db="EMBL/GenBank/DDBJ databases">
        <title>Stable isotope informed genome-resolved metagenomics uncovers potential trophic interactions in rhizosphere soil.</title>
        <authorList>
            <person name="Starr E.P."/>
            <person name="Shi S."/>
            <person name="Blazewicz S.J."/>
            <person name="Koch B.J."/>
            <person name="Probst A.J."/>
            <person name="Hungate B.A."/>
            <person name="Pett-Ridge J."/>
            <person name="Firestone M.K."/>
            <person name="Banfield J.F."/>
        </authorList>
    </citation>
    <scope>NUCLEOTIDE SEQUENCE</scope>
    <source>
        <strain evidence="6">YM_69_17</strain>
    </source>
</reference>
<dbReference type="Gene3D" id="3.30.465.10">
    <property type="match status" value="1"/>
</dbReference>
<dbReference type="SUPFAM" id="SSF56176">
    <property type="entry name" value="FAD-binding/transporter-associated domain-like"/>
    <property type="match status" value="1"/>
</dbReference>
<dbReference type="InterPro" id="IPR016164">
    <property type="entry name" value="FAD-linked_Oxase-like_C"/>
</dbReference>
<sequence>MKMPVPDAAILARREEIAAALRAIVPGEGVITAESERRAYESDGLTAYRTLPMIVVLPSTTAQVSAVLRTCHEMGVKVVPRGSGTSLSGGALPLEDGVLLGLGKFNRMLEIDFDNRCARVQPGVTNLGITNAVAHAGFYYAPDPSSQIACSIGGNVAENSGGVHCLKYGLTTNNVLGLEVVLIDGTVLRLGGKHLDSPGYDLLGVLTGSEGLLAVVTEVTVRLLRRPATQRAVLMGFPSSEAGGDCVARIIGAGIIPGGLEMMDKPAIHAAEAFVHAGYPLDVEALLICELDGPEAEVDDLIERVESIGRDCGATICVVSRSEEERLRFWAGRKAAFPAVGRISPDYYCMDGTIPRKRLPEVLARMQEMSRRHGLRVANVFHAGDGNLHPLILYDANVPGELEKAEEFGSDILRLCVEVGGVLTGEHGVGVEKRDLMEVQFGPEDLAQQQRLKCAFDPDGLLNPGKVFPTLHRCAELGRVHIHHGATRFPDLPRF</sequence>
<dbReference type="Gene3D" id="1.10.45.10">
    <property type="entry name" value="Vanillyl-alcohol Oxidase, Chain A, domain 4"/>
    <property type="match status" value="1"/>
</dbReference>
<dbReference type="Proteomes" id="UP000700706">
    <property type="component" value="Unassembled WGS sequence"/>
</dbReference>
<keyword evidence="2" id="KW-0285">Flavoprotein</keyword>
<dbReference type="PANTHER" id="PTHR42934">
    <property type="entry name" value="GLYCOLATE OXIDASE SUBUNIT GLCD"/>
    <property type="match status" value="1"/>
</dbReference>
<dbReference type="AlphaFoldDB" id="A0A952FL78"/>